<gene>
    <name evidence="2" type="ORF">SCLAV_0448</name>
</gene>
<dbReference type="Proteomes" id="UP000002357">
    <property type="component" value="Chromosome"/>
</dbReference>
<dbReference type="RefSeq" id="WP_003955350.1">
    <property type="nucleotide sequence ID" value="NZ_CM000913.1"/>
</dbReference>
<evidence type="ECO:0000256" key="1">
    <source>
        <dbReference type="SAM" id="MobiDB-lite"/>
    </source>
</evidence>
<sequence length="137" mass="14606">MTTIPGAGFGPRAVRRAGRFLVRGLASLAAMFGVLPAEHFRAAAREWSGRSTPPVRPAPDPAPAPRSEPWAVPRGGPWDDDGGGLLFPWGLPRVGGAVLPLDEPPPAHPERLVPHHPPAPGERELWAQLEDPFPPPP</sequence>
<dbReference type="EMBL" id="CM000913">
    <property type="protein sequence ID" value="EFG05524.1"/>
    <property type="molecule type" value="Genomic_DNA"/>
</dbReference>
<protein>
    <submittedName>
        <fullName evidence="2">Uncharacterized protein</fullName>
    </submittedName>
</protein>
<feature type="compositionally biased region" description="Pro residues" evidence="1">
    <location>
        <begin position="54"/>
        <end position="66"/>
    </location>
</feature>
<dbReference type="OrthoDB" id="4279646at2"/>
<dbReference type="KEGG" id="sclf:BB341_25625"/>
<evidence type="ECO:0000313" key="2">
    <source>
        <dbReference type="EMBL" id="EFG05524.1"/>
    </source>
</evidence>
<dbReference type="GeneID" id="93732864"/>
<dbReference type="AlphaFoldDB" id="B5GU44"/>
<feature type="region of interest" description="Disordered" evidence="1">
    <location>
        <begin position="98"/>
        <end position="137"/>
    </location>
</feature>
<keyword evidence="3" id="KW-1185">Reference proteome</keyword>
<reference evidence="2 3" key="1">
    <citation type="journal article" date="2010" name="Genome Biol. Evol.">
        <title>The sequence of a 1.8-mb bacterial linear plasmid reveals a rich evolutionary reservoir of secondary metabolic pathways.</title>
        <authorList>
            <person name="Medema M.H."/>
            <person name="Trefzer A."/>
            <person name="Kovalchuk A."/>
            <person name="van den Berg M."/>
            <person name="Mueller U."/>
            <person name="Heijne W."/>
            <person name="Wu L."/>
            <person name="Alam M.T."/>
            <person name="Ronning C.M."/>
            <person name="Nierman W.C."/>
            <person name="Bovenberg R.A.L."/>
            <person name="Breitling R."/>
            <person name="Takano E."/>
        </authorList>
    </citation>
    <scope>NUCLEOTIDE SEQUENCE [LARGE SCALE GENOMIC DNA]</scope>
    <source>
        <strain evidence="3">ATCC 27064 / DSM 738 / JCM 4710 / NBRC 13307 / NCIMB 12785 / NRRL 3585 / VKM Ac-602</strain>
    </source>
</reference>
<organism evidence="2 3">
    <name type="scientific">Streptomyces clavuligerus</name>
    <dbReference type="NCBI Taxonomy" id="1901"/>
    <lineage>
        <taxon>Bacteria</taxon>
        <taxon>Bacillati</taxon>
        <taxon>Actinomycetota</taxon>
        <taxon>Actinomycetes</taxon>
        <taxon>Kitasatosporales</taxon>
        <taxon>Streptomycetaceae</taxon>
        <taxon>Streptomyces</taxon>
    </lineage>
</organism>
<proteinExistence type="predicted"/>
<feature type="region of interest" description="Disordered" evidence="1">
    <location>
        <begin position="45"/>
        <end position="84"/>
    </location>
</feature>
<accession>B5GU44</accession>
<name>B5GU44_STRCL</name>
<evidence type="ECO:0000313" key="3">
    <source>
        <dbReference type="Proteomes" id="UP000002357"/>
    </source>
</evidence>